<dbReference type="PANTHER" id="PTHR47268:SF4">
    <property type="entry name" value="ACYLPHOSPHATASE"/>
    <property type="match status" value="1"/>
</dbReference>
<organism evidence="8 9">
    <name type="scientific">Microbacterium hominis</name>
    <dbReference type="NCBI Taxonomy" id="162426"/>
    <lineage>
        <taxon>Bacteria</taxon>
        <taxon>Bacillati</taxon>
        <taxon>Actinomycetota</taxon>
        <taxon>Actinomycetes</taxon>
        <taxon>Micrococcales</taxon>
        <taxon>Microbacteriaceae</taxon>
        <taxon>Microbacterium</taxon>
    </lineage>
</organism>
<keyword evidence="5" id="KW-0378">Hydrolase</keyword>
<protein>
    <recommendedName>
        <fullName evidence="3 5">acylphosphatase</fullName>
        <ecNumber evidence="2 5">3.6.1.7</ecNumber>
    </recommendedName>
</protein>
<dbReference type="EC" id="3.6.1.7" evidence="2 5"/>
<dbReference type="Proteomes" id="UP000031202">
    <property type="component" value="Unassembled WGS sequence"/>
</dbReference>
<dbReference type="InterPro" id="IPR036046">
    <property type="entry name" value="Acylphosphatase-like_dom_sf"/>
</dbReference>
<dbReference type="PROSITE" id="PS51160">
    <property type="entry name" value="ACYLPHOSPHATASE_3"/>
    <property type="match status" value="1"/>
</dbReference>
<evidence type="ECO:0000256" key="6">
    <source>
        <dbReference type="RuleBase" id="RU004168"/>
    </source>
</evidence>
<dbReference type="RefSeq" id="WP_036316881.1">
    <property type="nucleotide sequence ID" value="NZ_JWSZ01000001.1"/>
</dbReference>
<evidence type="ECO:0000256" key="2">
    <source>
        <dbReference type="ARBA" id="ARBA00012150"/>
    </source>
</evidence>
<feature type="domain" description="Acylphosphatase-like" evidence="7">
    <location>
        <begin position="3"/>
        <end position="89"/>
    </location>
</feature>
<evidence type="ECO:0000313" key="8">
    <source>
        <dbReference type="EMBL" id="KIC59902.1"/>
    </source>
</evidence>
<dbReference type="EMBL" id="JWSZ01000001">
    <property type="protein sequence ID" value="KIC59902.1"/>
    <property type="molecule type" value="Genomic_DNA"/>
</dbReference>
<evidence type="ECO:0000256" key="5">
    <source>
        <dbReference type="PROSITE-ProRule" id="PRU00520"/>
    </source>
</evidence>
<evidence type="ECO:0000256" key="1">
    <source>
        <dbReference type="ARBA" id="ARBA00005614"/>
    </source>
</evidence>
<sequence>MTRVHLIASGGVQGVGFRFTLQAVATRAGATGWVRNRADGTVEAEVEGPPEAVAAVVEWARTGPRGGWVDQLRVTELPEEGSNVFEIRRDG</sequence>
<name>A0A0B4CTY6_9MICO</name>
<feature type="active site" evidence="5">
    <location>
        <position position="18"/>
    </location>
</feature>
<reference evidence="8 9" key="1">
    <citation type="submission" date="2014-12" db="EMBL/GenBank/DDBJ databases">
        <title>Genome sequencing of Microbacterium hominis TPW29.</title>
        <authorList>
            <person name="Tan P.W."/>
            <person name="Chan K.-G."/>
        </authorList>
    </citation>
    <scope>NUCLEOTIDE SEQUENCE [LARGE SCALE GENOMIC DNA]</scope>
    <source>
        <strain evidence="8 9">TPW29</strain>
    </source>
</reference>
<dbReference type="PROSITE" id="PS00151">
    <property type="entry name" value="ACYLPHOSPHATASE_2"/>
    <property type="match status" value="1"/>
</dbReference>
<dbReference type="GO" id="GO:0003998">
    <property type="term" value="F:acylphosphatase activity"/>
    <property type="evidence" value="ECO:0007669"/>
    <property type="project" value="UniProtKB-EC"/>
</dbReference>
<proteinExistence type="inferred from homology"/>
<evidence type="ECO:0000313" key="9">
    <source>
        <dbReference type="Proteomes" id="UP000031202"/>
    </source>
</evidence>
<feature type="active site" evidence="5">
    <location>
        <position position="36"/>
    </location>
</feature>
<dbReference type="SUPFAM" id="SSF54975">
    <property type="entry name" value="Acylphosphatase/BLUF domain-like"/>
    <property type="match status" value="1"/>
</dbReference>
<gene>
    <name evidence="8" type="ORF">RM52_00275</name>
</gene>
<dbReference type="PRINTS" id="PR00112">
    <property type="entry name" value="ACYLPHPHTASE"/>
</dbReference>
<dbReference type="InterPro" id="IPR001792">
    <property type="entry name" value="Acylphosphatase-like_dom"/>
</dbReference>
<comment type="similarity">
    <text evidence="1 6">Belongs to the acylphosphatase family.</text>
</comment>
<accession>A0A0B4CTY6</accession>
<dbReference type="InterPro" id="IPR020456">
    <property type="entry name" value="Acylphosphatase"/>
</dbReference>
<evidence type="ECO:0000259" key="7">
    <source>
        <dbReference type="PROSITE" id="PS51160"/>
    </source>
</evidence>
<evidence type="ECO:0000256" key="4">
    <source>
        <dbReference type="ARBA" id="ARBA00047645"/>
    </source>
</evidence>
<dbReference type="Gene3D" id="3.30.70.100">
    <property type="match status" value="1"/>
</dbReference>
<dbReference type="Pfam" id="PF00708">
    <property type="entry name" value="Acylphosphatase"/>
    <property type="match status" value="1"/>
</dbReference>
<comment type="catalytic activity">
    <reaction evidence="4 5">
        <text>an acyl phosphate + H2O = a carboxylate + phosphate + H(+)</text>
        <dbReference type="Rhea" id="RHEA:14965"/>
        <dbReference type="ChEBI" id="CHEBI:15377"/>
        <dbReference type="ChEBI" id="CHEBI:15378"/>
        <dbReference type="ChEBI" id="CHEBI:29067"/>
        <dbReference type="ChEBI" id="CHEBI:43474"/>
        <dbReference type="ChEBI" id="CHEBI:59918"/>
        <dbReference type="EC" id="3.6.1.7"/>
    </reaction>
</comment>
<comment type="caution">
    <text evidence="8">The sequence shown here is derived from an EMBL/GenBank/DDBJ whole genome shotgun (WGS) entry which is preliminary data.</text>
</comment>
<dbReference type="PANTHER" id="PTHR47268">
    <property type="entry name" value="ACYLPHOSPHATASE"/>
    <property type="match status" value="1"/>
</dbReference>
<dbReference type="InterPro" id="IPR017968">
    <property type="entry name" value="Acylphosphatase_CS"/>
</dbReference>
<evidence type="ECO:0000256" key="3">
    <source>
        <dbReference type="ARBA" id="ARBA00015991"/>
    </source>
</evidence>
<dbReference type="AlphaFoldDB" id="A0A0B4CTY6"/>